<evidence type="ECO:0000256" key="2">
    <source>
        <dbReference type="ARBA" id="ARBA00022448"/>
    </source>
</evidence>
<evidence type="ECO:0000259" key="4">
    <source>
        <dbReference type="Pfam" id="PF00496"/>
    </source>
</evidence>
<comment type="similarity">
    <text evidence="1">Belongs to the bacterial solute-binding protein 5 family.</text>
</comment>
<accession>A0ABX7Y4F3</accession>
<dbReference type="Gene3D" id="3.40.190.10">
    <property type="entry name" value="Periplasmic binding protein-like II"/>
    <property type="match status" value="1"/>
</dbReference>
<dbReference type="InterPro" id="IPR039424">
    <property type="entry name" value="SBP_5"/>
</dbReference>
<dbReference type="PANTHER" id="PTHR30290:SF9">
    <property type="entry name" value="OLIGOPEPTIDE-BINDING PROTEIN APPA"/>
    <property type="match status" value="1"/>
</dbReference>
<dbReference type="InterPro" id="IPR000914">
    <property type="entry name" value="SBP_5_dom"/>
</dbReference>
<feature type="domain" description="Solute-binding protein family 5" evidence="4">
    <location>
        <begin position="16"/>
        <end position="150"/>
    </location>
</feature>
<sequence length="165" mass="18225">MSIFHSNLVHLDQDMKIQPDLATSWELASDGITYSFTLHPEARFSDGSPITGNDVKFTYEKAIERGYVGGIDTIESIEAPDDHTVVMRLKDPNSLFIYAVARLGIIPESGYSNDYGSKPVGSGPYRLIQWDKGQQLIAEVNEHYFGQPPLAEETDSAVSQRGDGT</sequence>
<proteinExistence type="inferred from homology"/>
<gene>
    <name evidence="5" type="ORF">J5A65_12280</name>
</gene>
<dbReference type="RefSeq" id="WP_212322371.1">
    <property type="nucleotide sequence ID" value="NZ_CP072384.1"/>
</dbReference>
<keyword evidence="6" id="KW-1185">Reference proteome</keyword>
<protein>
    <recommendedName>
        <fullName evidence="4">Solute-binding protein family 5 domain-containing protein</fullName>
    </recommendedName>
</protein>
<evidence type="ECO:0000256" key="1">
    <source>
        <dbReference type="ARBA" id="ARBA00005695"/>
    </source>
</evidence>
<organism evidence="5 6">
    <name type="scientific">Arachnia rubra</name>
    <dbReference type="NCBI Taxonomy" id="1547448"/>
    <lineage>
        <taxon>Bacteria</taxon>
        <taxon>Bacillati</taxon>
        <taxon>Actinomycetota</taxon>
        <taxon>Actinomycetes</taxon>
        <taxon>Propionibacteriales</taxon>
        <taxon>Propionibacteriaceae</taxon>
        <taxon>Arachnia</taxon>
    </lineage>
</organism>
<keyword evidence="3" id="KW-0732">Signal</keyword>
<dbReference type="Proteomes" id="UP000678513">
    <property type="component" value="Chromosome"/>
</dbReference>
<evidence type="ECO:0000256" key="3">
    <source>
        <dbReference type="ARBA" id="ARBA00022729"/>
    </source>
</evidence>
<dbReference type="Pfam" id="PF00496">
    <property type="entry name" value="SBP_bac_5"/>
    <property type="match status" value="1"/>
</dbReference>
<dbReference type="EMBL" id="CP072384">
    <property type="protein sequence ID" value="QUC07692.1"/>
    <property type="molecule type" value="Genomic_DNA"/>
</dbReference>
<evidence type="ECO:0000313" key="6">
    <source>
        <dbReference type="Proteomes" id="UP000678513"/>
    </source>
</evidence>
<name>A0ABX7Y4F3_9ACTN</name>
<keyword evidence="2" id="KW-0813">Transport</keyword>
<reference evidence="5 6" key="1">
    <citation type="submission" date="2021-03" db="EMBL/GenBank/DDBJ databases">
        <title>Human Oral Microbial Genomes.</title>
        <authorList>
            <person name="Johnston C.D."/>
            <person name="Chen T."/>
            <person name="Dewhirst F.E."/>
        </authorList>
    </citation>
    <scope>NUCLEOTIDE SEQUENCE [LARGE SCALE GENOMIC DNA]</scope>
    <source>
        <strain evidence="5 6">DSMZ 100122</strain>
    </source>
</reference>
<evidence type="ECO:0000313" key="5">
    <source>
        <dbReference type="EMBL" id="QUC07692.1"/>
    </source>
</evidence>
<dbReference type="PANTHER" id="PTHR30290">
    <property type="entry name" value="PERIPLASMIC BINDING COMPONENT OF ABC TRANSPORTER"/>
    <property type="match status" value="1"/>
</dbReference>
<dbReference type="SUPFAM" id="SSF53850">
    <property type="entry name" value="Periplasmic binding protein-like II"/>
    <property type="match status" value="1"/>
</dbReference>